<sequence length="719" mass="79411">MRKRKFLLAGALAALAITGANAQVKDVSITVSPFVEYNWWNDNIALKDSPFWGARVGFGFGPFFELRGTFEKSLNLKNALENKSWNVLNEETLKKLEGTQIDITRVGGEAKLNLFGNALFSPYVTAGTGVQIFDYSPFNSDNVGGAVSDARVKEKQIYVSLGAGLKLSISDRMALSLEARNVRFNMDEDNTYFNKKVSDKDARWGNWAALASLDFYLGGNTTPKDKQGRAYYNLFTDGFRGPKFVLEPGIAFVDFSNKMSSYSDQWFVGGSAGIDLSSLIGIRGFYYQATKEPNKLSFDLNKDMKMYGANIITRLNYPRGIVPYLSLGMGYFDVKGEKAFKKENIMALAGAGIEIPVSRYIALYGTYNAMLMTTREVEDVTKAKKPSDLINNHMYTAGVRINLGVPAKAPVYNKPVSADAEYDNERINDMRSDSDVRKDSDVRRDVKMTREDDTRSNYNHGVYTQERMTKKEFEDMVNRILKKVREEEDLLTAKLSQDETNVLLAAMAYKGQKAEGKKAGEKGTDSEVVKALQEISSKLDRNHSELLRNAGTTPSTTTIVTTPGAQTVVPAQQPVVKGGDQVTIEVKDETVAPRMTYSAFTGVNFGGTFNVNIGGRGYMKLGNSSFDFVPEAYIGLGNKTGFGLSGNLVFNMDFMNSDKFVPYVGVGLGLFNHGSLDPGTNIIVGANLKTIGNGALFVDYSARNLFKNNQVAVGYRFKF</sequence>
<evidence type="ECO:0000259" key="3">
    <source>
        <dbReference type="Pfam" id="PF13505"/>
    </source>
</evidence>
<dbReference type="AlphaFoldDB" id="A0A0A2EVE7"/>
<feature type="chain" id="PRO_5001987141" description="Outer membrane protein beta-barrel domain-containing protein" evidence="2">
    <location>
        <begin position="23"/>
        <end position="719"/>
    </location>
</feature>
<dbReference type="OrthoDB" id="1010796at2"/>
<evidence type="ECO:0000313" key="5">
    <source>
        <dbReference type="Proteomes" id="UP000030125"/>
    </source>
</evidence>
<dbReference type="EMBL" id="JQJD01000024">
    <property type="protein sequence ID" value="KGN81682.1"/>
    <property type="molecule type" value="Genomic_DNA"/>
</dbReference>
<dbReference type="Gene3D" id="2.40.160.20">
    <property type="match status" value="2"/>
</dbReference>
<accession>A0A0A2EVE7</accession>
<protein>
    <recommendedName>
        <fullName evidence="3">Outer membrane protein beta-barrel domain-containing protein</fullName>
    </recommendedName>
</protein>
<name>A0A0A2EVE7_PORCN</name>
<feature type="domain" description="Outer membrane protein beta-barrel" evidence="3">
    <location>
        <begin position="12"/>
        <end position="190"/>
    </location>
</feature>
<organism evidence="4 5">
    <name type="scientific">Porphyromonas cangingivalis</name>
    <dbReference type="NCBI Taxonomy" id="36874"/>
    <lineage>
        <taxon>Bacteria</taxon>
        <taxon>Pseudomonadati</taxon>
        <taxon>Bacteroidota</taxon>
        <taxon>Bacteroidia</taxon>
        <taxon>Bacteroidales</taxon>
        <taxon>Porphyromonadaceae</taxon>
        <taxon>Porphyromonas</taxon>
    </lineage>
</organism>
<dbReference type="SUPFAM" id="SSF56925">
    <property type="entry name" value="OMPA-like"/>
    <property type="match status" value="3"/>
</dbReference>
<feature type="signal peptide" evidence="2">
    <location>
        <begin position="1"/>
        <end position="22"/>
    </location>
</feature>
<dbReference type="Pfam" id="PF13505">
    <property type="entry name" value="OMP_b-brl"/>
    <property type="match status" value="2"/>
</dbReference>
<keyword evidence="5" id="KW-1185">Reference proteome</keyword>
<dbReference type="eggNOG" id="COG1186">
    <property type="taxonomic scope" value="Bacteria"/>
</dbReference>
<dbReference type="InterPro" id="IPR027385">
    <property type="entry name" value="Beta-barrel_OMP"/>
</dbReference>
<dbReference type="Proteomes" id="UP000030125">
    <property type="component" value="Unassembled WGS sequence"/>
</dbReference>
<keyword evidence="1 2" id="KW-0732">Signal</keyword>
<dbReference type="RefSeq" id="WP_036851211.1">
    <property type="nucleotide sequence ID" value="NZ_JQJD01000024.1"/>
</dbReference>
<gene>
    <name evidence="4" type="ORF">HQ35_03865</name>
</gene>
<evidence type="ECO:0000256" key="1">
    <source>
        <dbReference type="ARBA" id="ARBA00022729"/>
    </source>
</evidence>
<evidence type="ECO:0000313" key="4">
    <source>
        <dbReference type="EMBL" id="KGN81682.1"/>
    </source>
</evidence>
<proteinExistence type="predicted"/>
<evidence type="ECO:0000256" key="2">
    <source>
        <dbReference type="SAM" id="SignalP"/>
    </source>
</evidence>
<reference evidence="4 5" key="1">
    <citation type="submission" date="2014-08" db="EMBL/GenBank/DDBJ databases">
        <title>Porphyromonas cangingivalis strain:COT-109_OH1386 Genome sequencing.</title>
        <authorList>
            <person name="Wallis C."/>
            <person name="Deusch O."/>
            <person name="O'Flynn C."/>
            <person name="Davis I."/>
            <person name="Jospin G."/>
            <person name="Darling A.E."/>
            <person name="Coil D.A."/>
            <person name="Alexiev A."/>
            <person name="Horsfall A."/>
            <person name="Kirkwood N."/>
            <person name="Harris S."/>
            <person name="Eisen J.A."/>
        </authorList>
    </citation>
    <scope>NUCLEOTIDE SEQUENCE [LARGE SCALE GENOMIC DNA]</scope>
    <source>
        <strain evidence="5">COT-109 OH1386</strain>
    </source>
</reference>
<comment type="caution">
    <text evidence="4">The sequence shown here is derived from an EMBL/GenBank/DDBJ whole genome shotgun (WGS) entry which is preliminary data.</text>
</comment>
<feature type="domain" description="Outer membrane protein beta-barrel" evidence="3">
    <location>
        <begin position="246"/>
        <end position="399"/>
    </location>
</feature>
<dbReference type="STRING" id="36874.HQ34_03485"/>
<dbReference type="InterPro" id="IPR011250">
    <property type="entry name" value="OMP/PagP_B-barrel"/>
</dbReference>